<organism evidence="4 5">
    <name type="scientific">Fodinicola feengrottensis</name>
    <dbReference type="NCBI Taxonomy" id="435914"/>
    <lineage>
        <taxon>Bacteria</taxon>
        <taxon>Bacillati</taxon>
        <taxon>Actinomycetota</taxon>
        <taxon>Actinomycetes</taxon>
        <taxon>Mycobacteriales</taxon>
        <taxon>Fodinicola</taxon>
    </lineage>
</organism>
<keyword evidence="2" id="KW-0732">Signal</keyword>
<dbReference type="InterPro" id="IPR005674">
    <property type="entry name" value="CocE/Ser_esterase"/>
</dbReference>
<dbReference type="Gene3D" id="3.40.50.1820">
    <property type="entry name" value="alpha/beta hydrolase"/>
    <property type="match status" value="2"/>
</dbReference>
<feature type="chain" id="PRO_5046687175" evidence="2">
    <location>
        <begin position="29"/>
        <end position="651"/>
    </location>
</feature>
<accession>A0ABN2J5X0</accession>
<dbReference type="InterPro" id="IPR029058">
    <property type="entry name" value="AB_hydrolase_fold"/>
</dbReference>
<dbReference type="Gene3D" id="2.60.120.260">
    <property type="entry name" value="Galactose-binding domain-like"/>
    <property type="match status" value="1"/>
</dbReference>
<sequence length="651" mass="70119">MPRRSRLLAVFVAAVMAGLFALTPTASAAAAPSALPYVKDNATQPVYSYQNAIRESVWLPIPFDSDRDGKQDRVRLDIVRPREAAAAGVKVPMIFEASPYWSCCARGSKKQVKEYGSDGNLTLMPAFYDNYFVPRGYAFGGLDLTGTNKSGGCPDVGGPAEIAAGKAVVDWLNGRVPGYGLDGNLKKADWSSGRAGMVGKSWDGTIPNGVAATGVPGLETIVPVSAISSWYDYERFGGVLRSPGYVDYLANYVNGRPKGVCDASIAADQAASDDSTGNYNAFWAARDYRPSANKVRASVFVIHGINDLNVTTSQFATWWDDLAARGVPRKIWLTQEGHIDPFEIRRAQWVDTVHRWFDYWLQKLPNGIMSEPMASIERPSGDWTTASTWPAPGAVDRPVFLGSGGGTTGTLGGGISAAVRTITDDPTLTESTGVANPNQPLGSRAVFLSGTLTHDLRISGIPRANLRVKVNKPTTELTVKLVDYGEQHRVDYLSTENPGSGVHYLSTESCWGESTAIDTACFNDDAEDFVDSDVDVLTRGYRDAAHYLSLRTVTPLQPGRWYNVPVSLDAYETVVKAGHVLGMVVTASDNEATSPTSTGATIQLSLAGSYLLLPSTSSLPFVAQPPQVRTTAKPESLSAAIRHDRFQVPWS</sequence>
<dbReference type="SMART" id="SM00939">
    <property type="entry name" value="PepX_C"/>
    <property type="match status" value="1"/>
</dbReference>
<dbReference type="InterPro" id="IPR000383">
    <property type="entry name" value="Xaa-Pro-like_dom"/>
</dbReference>
<reference evidence="4 5" key="1">
    <citation type="journal article" date="2019" name="Int. J. Syst. Evol. Microbiol.">
        <title>The Global Catalogue of Microorganisms (GCM) 10K type strain sequencing project: providing services to taxonomists for standard genome sequencing and annotation.</title>
        <authorList>
            <consortium name="The Broad Institute Genomics Platform"/>
            <consortium name="The Broad Institute Genome Sequencing Center for Infectious Disease"/>
            <person name="Wu L."/>
            <person name="Ma J."/>
        </authorList>
    </citation>
    <scope>NUCLEOTIDE SEQUENCE [LARGE SCALE GENOMIC DNA]</scope>
    <source>
        <strain evidence="4 5">JCM 14718</strain>
    </source>
</reference>
<dbReference type="SUPFAM" id="SSF53474">
    <property type="entry name" value="alpha/beta-Hydrolases"/>
    <property type="match status" value="1"/>
</dbReference>
<dbReference type="Proteomes" id="UP001500618">
    <property type="component" value="Unassembled WGS sequence"/>
</dbReference>
<evidence type="ECO:0000313" key="4">
    <source>
        <dbReference type="EMBL" id="GAA1718646.1"/>
    </source>
</evidence>
<evidence type="ECO:0000313" key="5">
    <source>
        <dbReference type="Proteomes" id="UP001500618"/>
    </source>
</evidence>
<protein>
    <submittedName>
        <fullName evidence="4">Xaa-Pro dipeptidyl-peptidase</fullName>
    </submittedName>
</protein>
<proteinExistence type="predicted"/>
<dbReference type="Pfam" id="PF08530">
    <property type="entry name" value="PepX_C"/>
    <property type="match status" value="1"/>
</dbReference>
<gene>
    <name evidence="4" type="ORF">GCM10009765_78870</name>
</gene>
<dbReference type="NCBIfam" id="NF003780">
    <property type="entry name" value="PRK05371.1-1"/>
    <property type="match status" value="1"/>
</dbReference>
<feature type="signal peptide" evidence="2">
    <location>
        <begin position="1"/>
        <end position="28"/>
    </location>
</feature>
<dbReference type="Pfam" id="PF02129">
    <property type="entry name" value="Peptidase_S15"/>
    <property type="match status" value="1"/>
</dbReference>
<dbReference type="RefSeq" id="WP_163573656.1">
    <property type="nucleotide sequence ID" value="NZ_BAAANY010000042.1"/>
</dbReference>
<name>A0ABN2J5X0_9ACTN</name>
<dbReference type="EMBL" id="BAAANY010000042">
    <property type="protein sequence ID" value="GAA1718646.1"/>
    <property type="molecule type" value="Genomic_DNA"/>
</dbReference>
<keyword evidence="1" id="KW-0378">Hydrolase</keyword>
<evidence type="ECO:0000256" key="2">
    <source>
        <dbReference type="SAM" id="SignalP"/>
    </source>
</evidence>
<evidence type="ECO:0000256" key="1">
    <source>
        <dbReference type="ARBA" id="ARBA00022801"/>
    </source>
</evidence>
<dbReference type="InterPro" id="IPR013736">
    <property type="entry name" value="Xaa-Pro_dipept_C"/>
</dbReference>
<evidence type="ECO:0000259" key="3">
    <source>
        <dbReference type="SMART" id="SM00939"/>
    </source>
</evidence>
<dbReference type="InterPro" id="IPR008979">
    <property type="entry name" value="Galactose-bd-like_sf"/>
</dbReference>
<dbReference type="SUPFAM" id="SSF49785">
    <property type="entry name" value="Galactose-binding domain-like"/>
    <property type="match status" value="1"/>
</dbReference>
<feature type="domain" description="Xaa-Pro dipeptidyl-peptidase C-terminal" evidence="3">
    <location>
        <begin position="354"/>
        <end position="612"/>
    </location>
</feature>
<keyword evidence="5" id="KW-1185">Reference proteome</keyword>
<comment type="caution">
    <text evidence="4">The sequence shown here is derived from an EMBL/GenBank/DDBJ whole genome shotgun (WGS) entry which is preliminary data.</text>
</comment>
<dbReference type="NCBIfam" id="TIGR00976">
    <property type="entry name" value="CocE_NonD"/>
    <property type="match status" value="1"/>
</dbReference>